<evidence type="ECO:0000313" key="1">
    <source>
        <dbReference type="EMBL" id="GIY47536.1"/>
    </source>
</evidence>
<feature type="non-terminal residue" evidence="1">
    <location>
        <position position="1"/>
    </location>
</feature>
<protein>
    <submittedName>
        <fullName evidence="1">Uncharacterized protein</fullName>
    </submittedName>
</protein>
<dbReference type="AlphaFoldDB" id="A0AAV4TQX6"/>
<dbReference type="Proteomes" id="UP001054837">
    <property type="component" value="Unassembled WGS sequence"/>
</dbReference>
<accession>A0AAV4TQX6</accession>
<reference evidence="1 2" key="1">
    <citation type="submission" date="2021-06" db="EMBL/GenBank/DDBJ databases">
        <title>Caerostris darwini draft genome.</title>
        <authorList>
            <person name="Kono N."/>
            <person name="Arakawa K."/>
        </authorList>
    </citation>
    <scope>NUCLEOTIDE SEQUENCE [LARGE SCALE GENOMIC DNA]</scope>
</reference>
<name>A0AAV4TQX6_9ARAC</name>
<sequence>HLNKNQSDPKEVKPEQRVTHIRSGNCNGIIGIRGRKAIFAPIFWRDCFRLSPDTWSTGCGVTTHRHIPGQQLERVTSWNDRRNKTRGMLGEAVS</sequence>
<organism evidence="1 2">
    <name type="scientific">Caerostris darwini</name>
    <dbReference type="NCBI Taxonomy" id="1538125"/>
    <lineage>
        <taxon>Eukaryota</taxon>
        <taxon>Metazoa</taxon>
        <taxon>Ecdysozoa</taxon>
        <taxon>Arthropoda</taxon>
        <taxon>Chelicerata</taxon>
        <taxon>Arachnida</taxon>
        <taxon>Araneae</taxon>
        <taxon>Araneomorphae</taxon>
        <taxon>Entelegynae</taxon>
        <taxon>Araneoidea</taxon>
        <taxon>Araneidae</taxon>
        <taxon>Caerostris</taxon>
    </lineage>
</organism>
<keyword evidence="2" id="KW-1185">Reference proteome</keyword>
<comment type="caution">
    <text evidence="1">The sequence shown here is derived from an EMBL/GenBank/DDBJ whole genome shotgun (WGS) entry which is preliminary data.</text>
</comment>
<dbReference type="EMBL" id="BPLQ01009955">
    <property type="protein sequence ID" value="GIY47536.1"/>
    <property type="molecule type" value="Genomic_DNA"/>
</dbReference>
<proteinExistence type="predicted"/>
<evidence type="ECO:0000313" key="2">
    <source>
        <dbReference type="Proteomes" id="UP001054837"/>
    </source>
</evidence>
<gene>
    <name evidence="1" type="ORF">CDAR_441251</name>
</gene>